<keyword evidence="2" id="KW-1185">Reference proteome</keyword>
<gene>
    <name evidence="1" type="ORF">PACLA_8A031796</name>
</gene>
<comment type="caution">
    <text evidence="1">The sequence shown here is derived from an EMBL/GenBank/DDBJ whole genome shotgun (WGS) entry which is preliminary data.</text>
</comment>
<protein>
    <submittedName>
        <fullName evidence="1">Uncharacterized protein</fullName>
    </submittedName>
</protein>
<evidence type="ECO:0000313" key="1">
    <source>
        <dbReference type="EMBL" id="CAB3987189.1"/>
    </source>
</evidence>
<dbReference type="Proteomes" id="UP001152795">
    <property type="component" value="Unassembled WGS sequence"/>
</dbReference>
<dbReference type="AlphaFoldDB" id="A0A6S7GCZ9"/>
<dbReference type="EMBL" id="CACRXK020001132">
    <property type="protein sequence ID" value="CAB3987189.1"/>
    <property type="molecule type" value="Genomic_DNA"/>
</dbReference>
<reference evidence="1" key="1">
    <citation type="submission" date="2020-04" db="EMBL/GenBank/DDBJ databases">
        <authorList>
            <person name="Alioto T."/>
            <person name="Alioto T."/>
            <person name="Gomez Garrido J."/>
        </authorList>
    </citation>
    <scope>NUCLEOTIDE SEQUENCE</scope>
    <source>
        <strain evidence="1">A484AB</strain>
    </source>
</reference>
<accession>A0A6S7GCZ9</accession>
<name>A0A6S7GCZ9_PARCT</name>
<evidence type="ECO:0000313" key="2">
    <source>
        <dbReference type="Proteomes" id="UP001152795"/>
    </source>
</evidence>
<sequence length="112" mass="12521">MFSDVNIDKTNYGNIEFFAQYKPTCLCLEVESSCKPINVVVVSVLSRVEFNLINDDLTHASVPGIMVVTPPDSTKKATVEIEQIQSKCIYMHFEDCPGQSFLAFPPNKVETD</sequence>
<proteinExistence type="predicted"/>
<organism evidence="1 2">
    <name type="scientific">Paramuricea clavata</name>
    <name type="common">Red gorgonian</name>
    <name type="synonym">Violescent sea-whip</name>
    <dbReference type="NCBI Taxonomy" id="317549"/>
    <lineage>
        <taxon>Eukaryota</taxon>
        <taxon>Metazoa</taxon>
        <taxon>Cnidaria</taxon>
        <taxon>Anthozoa</taxon>
        <taxon>Octocorallia</taxon>
        <taxon>Malacalcyonacea</taxon>
        <taxon>Plexauridae</taxon>
        <taxon>Paramuricea</taxon>
    </lineage>
</organism>